<keyword evidence="1" id="KW-1133">Transmembrane helix</keyword>
<accession>A0ABN6TSY1</accession>
<reference evidence="2 3" key="1">
    <citation type="submission" date="2022-11" db="EMBL/GenBank/DDBJ databases">
        <title>Complete Genome Sequences of three Polynucleobacter sp. Subcluster PnecC Strains KF022, KF023, and KF032 Isolated from a Shallow Eutrophic Lake in Japan.</title>
        <authorList>
            <person name="Ogata Y."/>
            <person name="Watanabe K."/>
            <person name="Takemine S."/>
            <person name="Shindo C."/>
            <person name="Kurokawa R."/>
            <person name="Suda W."/>
        </authorList>
    </citation>
    <scope>NUCLEOTIDE SEQUENCE [LARGE SCALE GENOMIC DNA]</scope>
    <source>
        <strain evidence="2 3">KF032</strain>
    </source>
</reference>
<protein>
    <submittedName>
        <fullName evidence="2">Uncharacterized protein</fullName>
    </submittedName>
</protein>
<gene>
    <name evidence="2" type="ORF">PKF032_08230</name>
</gene>
<keyword evidence="1" id="KW-0812">Transmembrane</keyword>
<organism evidence="2 3">
    <name type="scientific">Polynucleobacter yangtzensis</name>
    <dbReference type="NCBI Taxonomy" id="1743159"/>
    <lineage>
        <taxon>Bacteria</taxon>
        <taxon>Pseudomonadati</taxon>
        <taxon>Pseudomonadota</taxon>
        <taxon>Betaproteobacteria</taxon>
        <taxon>Burkholderiales</taxon>
        <taxon>Burkholderiaceae</taxon>
        <taxon>Polynucleobacter</taxon>
    </lineage>
</organism>
<evidence type="ECO:0000313" key="2">
    <source>
        <dbReference type="EMBL" id="BDT78935.1"/>
    </source>
</evidence>
<dbReference type="Proteomes" id="UP001211204">
    <property type="component" value="Chromosome"/>
</dbReference>
<keyword evidence="1" id="KW-0472">Membrane</keyword>
<evidence type="ECO:0000313" key="3">
    <source>
        <dbReference type="Proteomes" id="UP001211204"/>
    </source>
</evidence>
<dbReference type="EMBL" id="AP026974">
    <property type="protein sequence ID" value="BDT78935.1"/>
    <property type="molecule type" value="Genomic_DNA"/>
</dbReference>
<sequence>MGGVFLAYTSEPWLTATYRFPILSKTPIKVDKCNENDANEYESYKYKTPKGRYVSVTLCLEKMPIERDGSVKYVLPYKSDGKVFWYVDVYLSKYGSDLSSQYLKSVIDSFKFPEKDGAEIDNSYWRGKLDKVWEYVQGTALCLLIWAIFYVVVRFIWRGFTNRD</sequence>
<proteinExistence type="predicted"/>
<evidence type="ECO:0000256" key="1">
    <source>
        <dbReference type="SAM" id="Phobius"/>
    </source>
</evidence>
<name>A0ABN6TSY1_9BURK</name>
<feature type="transmembrane region" description="Helical" evidence="1">
    <location>
        <begin position="135"/>
        <end position="157"/>
    </location>
</feature>
<keyword evidence="3" id="KW-1185">Reference proteome</keyword>